<gene>
    <name evidence="1" type="ORF">BCR33DRAFT_712767</name>
</gene>
<organism evidence="1 2">
    <name type="scientific">Rhizoclosmatium globosum</name>
    <dbReference type="NCBI Taxonomy" id="329046"/>
    <lineage>
        <taxon>Eukaryota</taxon>
        <taxon>Fungi</taxon>
        <taxon>Fungi incertae sedis</taxon>
        <taxon>Chytridiomycota</taxon>
        <taxon>Chytridiomycota incertae sedis</taxon>
        <taxon>Chytridiomycetes</taxon>
        <taxon>Chytridiales</taxon>
        <taxon>Chytriomycetaceae</taxon>
        <taxon>Rhizoclosmatium</taxon>
    </lineage>
</organism>
<sequence length="97" mass="9627">MRVCGPNSNLGCDARHDTEGCYKFMGVVVQDGFSYTDAQTGVKTVATVSLPPLKTTAAATAAATNTGAATGGAVTTKSDATFAAVSVVGLTVAALLL</sequence>
<evidence type="ECO:0000313" key="2">
    <source>
        <dbReference type="Proteomes" id="UP000193642"/>
    </source>
</evidence>
<dbReference type="AlphaFoldDB" id="A0A1Y2CWR9"/>
<proteinExistence type="predicted"/>
<comment type="caution">
    <text evidence="1">The sequence shown here is derived from an EMBL/GenBank/DDBJ whole genome shotgun (WGS) entry which is preliminary data.</text>
</comment>
<dbReference type="Proteomes" id="UP000193642">
    <property type="component" value="Unassembled WGS sequence"/>
</dbReference>
<evidence type="ECO:0000313" key="1">
    <source>
        <dbReference type="EMBL" id="ORY50785.1"/>
    </source>
</evidence>
<dbReference type="EMBL" id="MCGO01000006">
    <property type="protein sequence ID" value="ORY50785.1"/>
    <property type="molecule type" value="Genomic_DNA"/>
</dbReference>
<name>A0A1Y2CWR9_9FUNG</name>
<protein>
    <submittedName>
        <fullName evidence="1">Uncharacterized protein</fullName>
    </submittedName>
</protein>
<keyword evidence="2" id="KW-1185">Reference proteome</keyword>
<reference evidence="1 2" key="1">
    <citation type="submission" date="2016-07" db="EMBL/GenBank/DDBJ databases">
        <title>Pervasive Adenine N6-methylation of Active Genes in Fungi.</title>
        <authorList>
            <consortium name="DOE Joint Genome Institute"/>
            <person name="Mondo S.J."/>
            <person name="Dannebaum R.O."/>
            <person name="Kuo R.C."/>
            <person name="Labutti K."/>
            <person name="Haridas S."/>
            <person name="Kuo A."/>
            <person name="Salamov A."/>
            <person name="Ahrendt S.R."/>
            <person name="Lipzen A."/>
            <person name="Sullivan W."/>
            <person name="Andreopoulos W.B."/>
            <person name="Clum A."/>
            <person name="Lindquist E."/>
            <person name="Daum C."/>
            <person name="Ramamoorthy G.K."/>
            <person name="Gryganskyi A."/>
            <person name="Culley D."/>
            <person name="Magnuson J.K."/>
            <person name="James T.Y."/>
            <person name="O'Malley M.A."/>
            <person name="Stajich J.E."/>
            <person name="Spatafora J.W."/>
            <person name="Visel A."/>
            <person name="Grigoriev I.V."/>
        </authorList>
    </citation>
    <scope>NUCLEOTIDE SEQUENCE [LARGE SCALE GENOMIC DNA]</scope>
    <source>
        <strain evidence="1 2">JEL800</strain>
    </source>
</reference>
<accession>A0A1Y2CWR9</accession>